<dbReference type="OrthoDB" id="5545479at2759"/>
<reference evidence="2 3" key="1">
    <citation type="journal article" date="2019" name="Nat. Ecol. Evol.">
        <title>Megaphylogeny resolves global patterns of mushroom evolution.</title>
        <authorList>
            <person name="Varga T."/>
            <person name="Krizsan K."/>
            <person name="Foldi C."/>
            <person name="Dima B."/>
            <person name="Sanchez-Garcia M."/>
            <person name="Sanchez-Ramirez S."/>
            <person name="Szollosi G.J."/>
            <person name="Szarkandi J.G."/>
            <person name="Papp V."/>
            <person name="Albert L."/>
            <person name="Andreopoulos W."/>
            <person name="Angelini C."/>
            <person name="Antonin V."/>
            <person name="Barry K.W."/>
            <person name="Bougher N.L."/>
            <person name="Buchanan P."/>
            <person name="Buyck B."/>
            <person name="Bense V."/>
            <person name="Catcheside P."/>
            <person name="Chovatia M."/>
            <person name="Cooper J."/>
            <person name="Damon W."/>
            <person name="Desjardin D."/>
            <person name="Finy P."/>
            <person name="Geml J."/>
            <person name="Haridas S."/>
            <person name="Hughes K."/>
            <person name="Justo A."/>
            <person name="Karasinski D."/>
            <person name="Kautmanova I."/>
            <person name="Kiss B."/>
            <person name="Kocsube S."/>
            <person name="Kotiranta H."/>
            <person name="LaButti K.M."/>
            <person name="Lechner B.E."/>
            <person name="Liimatainen K."/>
            <person name="Lipzen A."/>
            <person name="Lukacs Z."/>
            <person name="Mihaltcheva S."/>
            <person name="Morgado L.N."/>
            <person name="Niskanen T."/>
            <person name="Noordeloos M.E."/>
            <person name="Ohm R.A."/>
            <person name="Ortiz-Santana B."/>
            <person name="Ovrebo C."/>
            <person name="Racz N."/>
            <person name="Riley R."/>
            <person name="Savchenko A."/>
            <person name="Shiryaev A."/>
            <person name="Soop K."/>
            <person name="Spirin V."/>
            <person name="Szebenyi C."/>
            <person name="Tomsovsky M."/>
            <person name="Tulloss R.E."/>
            <person name="Uehling J."/>
            <person name="Grigoriev I.V."/>
            <person name="Vagvolgyi C."/>
            <person name="Papp T."/>
            <person name="Martin F.M."/>
            <person name="Miettinen O."/>
            <person name="Hibbett D.S."/>
            <person name="Nagy L.G."/>
        </authorList>
    </citation>
    <scope>NUCLEOTIDE SEQUENCE [LARGE SCALE GENOMIC DNA]</scope>
    <source>
        <strain evidence="2 3">FP101781</strain>
    </source>
</reference>
<dbReference type="PANTHER" id="PTHR28139">
    <property type="entry name" value="UPF0768 PROTEIN YBL029C-A"/>
    <property type="match status" value="1"/>
</dbReference>
<dbReference type="Proteomes" id="UP000298030">
    <property type="component" value="Unassembled WGS sequence"/>
</dbReference>
<evidence type="ECO:0000313" key="2">
    <source>
        <dbReference type="EMBL" id="TEB35953.1"/>
    </source>
</evidence>
<accession>A0A4Y7TP13</accession>
<gene>
    <name evidence="2" type="ORF">FA13DRAFT_1727511</name>
</gene>
<feature type="region of interest" description="Disordered" evidence="1">
    <location>
        <begin position="97"/>
        <end position="127"/>
    </location>
</feature>
<organism evidence="2 3">
    <name type="scientific">Coprinellus micaceus</name>
    <name type="common">Glistening ink-cap mushroom</name>
    <name type="synonym">Coprinus micaceus</name>
    <dbReference type="NCBI Taxonomy" id="71717"/>
    <lineage>
        <taxon>Eukaryota</taxon>
        <taxon>Fungi</taxon>
        <taxon>Dikarya</taxon>
        <taxon>Basidiomycota</taxon>
        <taxon>Agaricomycotina</taxon>
        <taxon>Agaricomycetes</taxon>
        <taxon>Agaricomycetidae</taxon>
        <taxon>Agaricales</taxon>
        <taxon>Agaricineae</taxon>
        <taxon>Psathyrellaceae</taxon>
        <taxon>Coprinellus</taxon>
    </lineage>
</organism>
<evidence type="ECO:0008006" key="4">
    <source>
        <dbReference type="Google" id="ProtNLM"/>
    </source>
</evidence>
<sequence length="127" mass="14109">MDFFFCLPVLFGCKTTLKAEGDQTPRICPRCNNAAVISAKSREWFEICFVPLIPMSSKHIWTCTICQWSVQNQPGAWEPALPGHAGPPPVGYYPRSPARFPTSTLLPGPRSTPRVLRPPQGQAPPKY</sequence>
<dbReference type="EMBL" id="QPFP01000006">
    <property type="protein sequence ID" value="TEB35953.1"/>
    <property type="molecule type" value="Genomic_DNA"/>
</dbReference>
<proteinExistence type="predicted"/>
<dbReference type="STRING" id="71717.A0A4Y7TP13"/>
<dbReference type="AlphaFoldDB" id="A0A4Y7TP13"/>
<dbReference type="PANTHER" id="PTHR28139:SF1">
    <property type="entry name" value="UPF0768 PROTEIN YBL029C-A"/>
    <property type="match status" value="1"/>
</dbReference>
<evidence type="ECO:0000256" key="1">
    <source>
        <dbReference type="SAM" id="MobiDB-lite"/>
    </source>
</evidence>
<protein>
    <recommendedName>
        <fullName evidence="4">Zinc-ribbon 15 domain-containing protein</fullName>
    </recommendedName>
</protein>
<evidence type="ECO:0000313" key="3">
    <source>
        <dbReference type="Proteomes" id="UP000298030"/>
    </source>
</evidence>
<name>A0A4Y7TP13_COPMI</name>
<comment type="caution">
    <text evidence="2">The sequence shown here is derived from an EMBL/GenBank/DDBJ whole genome shotgun (WGS) entry which is preliminary data.</text>
</comment>
<keyword evidence="3" id="KW-1185">Reference proteome</keyword>